<dbReference type="InterPro" id="IPR009088">
    <property type="entry name" value="TFIIA_b-brl"/>
</dbReference>
<keyword evidence="2" id="KW-0804">Transcription</keyword>
<evidence type="ECO:0000256" key="2">
    <source>
        <dbReference type="ARBA" id="ARBA00023163"/>
    </source>
</evidence>
<evidence type="ECO:0000259" key="4">
    <source>
        <dbReference type="Pfam" id="PF02751"/>
    </source>
</evidence>
<dbReference type="Proteomes" id="UP001447188">
    <property type="component" value="Unassembled WGS sequence"/>
</dbReference>
<dbReference type="InterPro" id="IPR003194">
    <property type="entry name" value="TFIIA_gsu"/>
</dbReference>
<organism evidence="5 6">
    <name type="scientific">Discina gigas</name>
    <dbReference type="NCBI Taxonomy" id="1032678"/>
    <lineage>
        <taxon>Eukaryota</taxon>
        <taxon>Fungi</taxon>
        <taxon>Dikarya</taxon>
        <taxon>Ascomycota</taxon>
        <taxon>Pezizomycotina</taxon>
        <taxon>Pezizomycetes</taxon>
        <taxon>Pezizales</taxon>
        <taxon>Discinaceae</taxon>
        <taxon>Discina</taxon>
    </lineage>
</organism>
<gene>
    <name evidence="5" type="primary">toa2_1</name>
    <name evidence="5" type="ORF">Q9L58_002808</name>
</gene>
<dbReference type="PANTHER" id="PTHR10966">
    <property type="entry name" value="TRANSCRIPTION INITIATION FACTOR IIA SUBUNIT 2"/>
    <property type="match status" value="1"/>
</dbReference>
<evidence type="ECO:0000256" key="3">
    <source>
        <dbReference type="ARBA" id="ARBA00023242"/>
    </source>
</evidence>
<sequence>MLQFDRIMAQSLQEKVKTTLTMKGKVDTYRFCDEVWTFVVEDVSLRFADRRSFDETMDVSSKNRLGYVLSKPLDLNSNLFSKSGSFGATALVFPQPSTVSKSMLNAGPKANSGSCGATSGILFGVETSAASSDSGCSSPGLESWAPSVIVGQDISGRRAPPAVFCPPDVTGGEGEKILEKKSNLFSFRLFESVDDIGGIMRSFALRDCQDIEEDT</sequence>
<dbReference type="SUPFAM" id="SSF50784">
    <property type="entry name" value="Transcription factor IIA (TFIIA), beta-barrel domain"/>
    <property type="match status" value="1"/>
</dbReference>
<protein>
    <submittedName>
        <fullName evidence="5">Transcription initiation factor IIA subunit 2</fullName>
    </submittedName>
</protein>
<accession>A0ABR3GQJ8</accession>
<reference evidence="5 6" key="1">
    <citation type="submission" date="2024-02" db="EMBL/GenBank/DDBJ databases">
        <title>Discinaceae phylogenomics.</title>
        <authorList>
            <person name="Dirks A.C."/>
            <person name="James T.Y."/>
        </authorList>
    </citation>
    <scope>NUCLEOTIDE SEQUENCE [LARGE SCALE GENOMIC DNA]</scope>
    <source>
        <strain evidence="5 6">ACD0624</strain>
    </source>
</reference>
<evidence type="ECO:0000313" key="5">
    <source>
        <dbReference type="EMBL" id="KAL0638195.1"/>
    </source>
</evidence>
<keyword evidence="6" id="KW-1185">Reference proteome</keyword>
<evidence type="ECO:0000313" key="6">
    <source>
        <dbReference type="Proteomes" id="UP001447188"/>
    </source>
</evidence>
<evidence type="ECO:0000256" key="1">
    <source>
        <dbReference type="ARBA" id="ARBA00004123"/>
    </source>
</evidence>
<dbReference type="CDD" id="cd10014">
    <property type="entry name" value="TFIIA_gamma_C"/>
    <property type="match status" value="1"/>
</dbReference>
<dbReference type="Pfam" id="PF02751">
    <property type="entry name" value="TFIIA_gamma_C"/>
    <property type="match status" value="1"/>
</dbReference>
<dbReference type="Gene3D" id="2.30.18.10">
    <property type="entry name" value="Transcription factor IIA (TFIIA), beta-barrel domain"/>
    <property type="match status" value="1"/>
</dbReference>
<comment type="subcellular location">
    <subcellularLocation>
        <location evidence="1">Nucleus</location>
    </subcellularLocation>
</comment>
<dbReference type="InterPro" id="IPR015871">
    <property type="entry name" value="TFIIA_gsu_C"/>
</dbReference>
<dbReference type="EMBL" id="JBBBZM010000025">
    <property type="protein sequence ID" value="KAL0638195.1"/>
    <property type="molecule type" value="Genomic_DNA"/>
</dbReference>
<feature type="domain" description="Transcription initiation factor IIA gamma subunit C-terminal" evidence="4">
    <location>
        <begin position="23"/>
        <end position="48"/>
    </location>
</feature>
<proteinExistence type="predicted"/>
<name>A0ABR3GQJ8_9PEZI</name>
<comment type="caution">
    <text evidence="5">The sequence shown here is derived from an EMBL/GenBank/DDBJ whole genome shotgun (WGS) entry which is preliminary data.</text>
</comment>
<keyword evidence="3" id="KW-0539">Nucleus</keyword>